<dbReference type="Proteomes" id="UP000294887">
    <property type="component" value="Unassembled WGS sequence"/>
</dbReference>
<dbReference type="PANTHER" id="PTHR45856:SF24">
    <property type="entry name" value="FUNGAL LIPASE-LIKE DOMAIN-CONTAINING PROTEIN"/>
    <property type="match status" value="1"/>
</dbReference>
<dbReference type="InterPro" id="IPR051218">
    <property type="entry name" value="Sec_MonoDiacylglyc_Lipase"/>
</dbReference>
<feature type="domain" description="Fungal lipase-type" evidence="1">
    <location>
        <begin position="89"/>
        <end position="217"/>
    </location>
</feature>
<dbReference type="Pfam" id="PF01764">
    <property type="entry name" value="Lipase_3"/>
    <property type="match status" value="1"/>
</dbReference>
<reference evidence="2 3" key="1">
    <citation type="submission" date="2019-03" db="EMBL/GenBank/DDBJ databases">
        <title>Genomic Encyclopedia of Type Strains, Phase IV (KMG-IV): sequencing the most valuable type-strain genomes for metagenomic binning, comparative biology and taxonomic classification.</title>
        <authorList>
            <person name="Goeker M."/>
        </authorList>
    </citation>
    <scope>NUCLEOTIDE SEQUENCE [LARGE SCALE GENOMIC DNA]</scope>
    <source>
        <strain evidence="2 3">DSM 24830</strain>
    </source>
</reference>
<dbReference type="EMBL" id="SMFQ01000002">
    <property type="protein sequence ID" value="TCJ88807.1"/>
    <property type="molecule type" value="Genomic_DNA"/>
</dbReference>
<organism evidence="2 3">
    <name type="scientific">Cocleimonas flava</name>
    <dbReference type="NCBI Taxonomy" id="634765"/>
    <lineage>
        <taxon>Bacteria</taxon>
        <taxon>Pseudomonadati</taxon>
        <taxon>Pseudomonadota</taxon>
        <taxon>Gammaproteobacteria</taxon>
        <taxon>Thiotrichales</taxon>
        <taxon>Thiotrichaceae</taxon>
        <taxon>Cocleimonas</taxon>
    </lineage>
</organism>
<evidence type="ECO:0000313" key="3">
    <source>
        <dbReference type="Proteomes" id="UP000294887"/>
    </source>
</evidence>
<comment type="caution">
    <text evidence="2">The sequence shown here is derived from an EMBL/GenBank/DDBJ whole genome shotgun (WGS) entry which is preliminary data.</text>
</comment>
<accession>A0A4R1F3I7</accession>
<dbReference type="InterPro" id="IPR029058">
    <property type="entry name" value="AB_hydrolase_fold"/>
</dbReference>
<dbReference type="GO" id="GO:0006629">
    <property type="term" value="P:lipid metabolic process"/>
    <property type="evidence" value="ECO:0007669"/>
    <property type="project" value="InterPro"/>
</dbReference>
<dbReference type="AlphaFoldDB" id="A0A4R1F3I7"/>
<evidence type="ECO:0000259" key="1">
    <source>
        <dbReference type="Pfam" id="PF01764"/>
    </source>
</evidence>
<dbReference type="OrthoDB" id="5522031at2"/>
<sequence length="282" mass="32214">MDQQTPVIADQQAYEINLRSTPCDPEKGHDISAKDLINKALLFAELSMIAYLKPEETEKAALRLGFTRTTFYNNDGSQAYSFANDQDIVIAFRGTEPNEWNDIKADIDATKALAETVGHVHRGFKKEVDDVWPLLEKMLISHKQNLDKKLWFTGHSLGGAMASICAGRCLLSHIDTRPEQVHTFGSPRVGTKRYINHAKVDYYRWVNNNDIVTRTPPVWLGYRHAGKEMYLDAQGKLKELNAVQRKADLWKGFVTGLKNKQIDHFSDHLIDNYVDYIYQETL</sequence>
<dbReference type="Gene3D" id="3.40.50.1820">
    <property type="entry name" value="alpha/beta hydrolase"/>
    <property type="match status" value="1"/>
</dbReference>
<dbReference type="InterPro" id="IPR002921">
    <property type="entry name" value="Fungal_lipase-type"/>
</dbReference>
<dbReference type="SUPFAM" id="SSF53474">
    <property type="entry name" value="alpha/beta-Hydrolases"/>
    <property type="match status" value="1"/>
</dbReference>
<keyword evidence="3" id="KW-1185">Reference proteome</keyword>
<gene>
    <name evidence="2" type="ORF">EV695_0666</name>
</gene>
<dbReference type="CDD" id="cd00519">
    <property type="entry name" value="Lipase_3"/>
    <property type="match status" value="1"/>
</dbReference>
<dbReference type="PANTHER" id="PTHR45856">
    <property type="entry name" value="ALPHA/BETA-HYDROLASES SUPERFAMILY PROTEIN"/>
    <property type="match status" value="1"/>
</dbReference>
<evidence type="ECO:0000313" key="2">
    <source>
        <dbReference type="EMBL" id="TCJ88807.1"/>
    </source>
</evidence>
<proteinExistence type="predicted"/>
<name>A0A4R1F3I7_9GAMM</name>
<dbReference type="RefSeq" id="WP_131904480.1">
    <property type="nucleotide sequence ID" value="NZ_BAAAFU010000008.1"/>
</dbReference>
<protein>
    <submittedName>
        <fullName evidence="2">Lipase (Class 3)</fullName>
    </submittedName>
</protein>